<dbReference type="InterPro" id="IPR016181">
    <property type="entry name" value="Acyl_CoA_acyltransferase"/>
</dbReference>
<organism evidence="1">
    <name type="scientific">Myoviridae sp. ctshb19</name>
    <dbReference type="NCBI Taxonomy" id="2825194"/>
    <lineage>
        <taxon>Viruses</taxon>
        <taxon>Duplodnaviria</taxon>
        <taxon>Heunggongvirae</taxon>
        <taxon>Uroviricota</taxon>
        <taxon>Caudoviricetes</taxon>
    </lineage>
</organism>
<dbReference type="SUPFAM" id="SSF55729">
    <property type="entry name" value="Acyl-CoA N-acyltransferases (Nat)"/>
    <property type="match status" value="1"/>
</dbReference>
<name>A0A8S5UH19_9CAUD</name>
<keyword evidence="1" id="KW-0808">Transferase</keyword>
<proteinExistence type="predicted"/>
<protein>
    <submittedName>
        <fullName evidence="1">TGCN5 HISTONE ACETYL TRANSFERASE</fullName>
    </submittedName>
</protein>
<reference evidence="1" key="1">
    <citation type="journal article" date="2021" name="Proc. Natl. Acad. Sci. U.S.A.">
        <title>A Catalog of Tens of Thousands of Viruses from Human Metagenomes Reveals Hidden Associations with Chronic Diseases.</title>
        <authorList>
            <person name="Tisza M.J."/>
            <person name="Buck C.B."/>
        </authorList>
    </citation>
    <scope>NUCLEOTIDE SEQUENCE</scope>
    <source>
        <strain evidence="1">Ctshb19</strain>
    </source>
</reference>
<dbReference type="GO" id="GO:0016740">
    <property type="term" value="F:transferase activity"/>
    <property type="evidence" value="ECO:0007669"/>
    <property type="project" value="UniProtKB-KW"/>
</dbReference>
<evidence type="ECO:0000313" key="1">
    <source>
        <dbReference type="EMBL" id="DAF93723.1"/>
    </source>
</evidence>
<sequence length="129" mass="14546">MEMMLALAASVKITERGDHFGTEFRSEYGYICVRTGGEYSPCKHSVTDYVIDEQHRGQGHGDFLLKGIVRKYKSDIGAQVSSVASLHVFYKNGFRPALNLNASLEETKKLFKDEWGSLLMVYKPAKDFS</sequence>
<dbReference type="EMBL" id="BK016086">
    <property type="protein sequence ID" value="DAF93723.1"/>
    <property type="molecule type" value="Genomic_DNA"/>
</dbReference>
<accession>A0A8S5UH19</accession>